<evidence type="ECO:0000313" key="18">
    <source>
        <dbReference type="EMBL" id="CAB3240578.1"/>
    </source>
</evidence>
<dbReference type="GO" id="GO:0005249">
    <property type="term" value="F:voltage-gated potassium channel activity"/>
    <property type="evidence" value="ECO:0007669"/>
    <property type="project" value="InterPro"/>
</dbReference>
<feature type="domain" description="Potassium channel voltage dependent KCNQ C-terminal" evidence="17">
    <location>
        <begin position="457"/>
        <end position="565"/>
    </location>
</feature>
<keyword evidence="9" id="KW-0406">Ion transport</keyword>
<evidence type="ECO:0000256" key="15">
    <source>
        <dbReference type="SAM" id="Phobius"/>
    </source>
</evidence>
<evidence type="ECO:0000256" key="9">
    <source>
        <dbReference type="ARBA" id="ARBA00023065"/>
    </source>
</evidence>
<evidence type="ECO:0000256" key="11">
    <source>
        <dbReference type="ARBA" id="ARBA00023303"/>
    </source>
</evidence>
<dbReference type="EMBL" id="CADEBD010000309">
    <property type="protein sequence ID" value="CAB3240578.1"/>
    <property type="molecule type" value="Genomic_DNA"/>
</dbReference>
<evidence type="ECO:0000256" key="8">
    <source>
        <dbReference type="ARBA" id="ARBA00022989"/>
    </source>
</evidence>
<dbReference type="FunFam" id="1.20.120.350:FF:000017">
    <property type="entry name" value="potassium voltage-gated channel subfamily KQT member 1"/>
    <property type="match status" value="1"/>
</dbReference>
<dbReference type="Gene3D" id="6.10.140.1910">
    <property type="match status" value="2"/>
</dbReference>
<dbReference type="InterPro" id="IPR013821">
    <property type="entry name" value="K_chnl_volt-dep_KCNQ_C"/>
</dbReference>
<evidence type="ECO:0000256" key="6">
    <source>
        <dbReference type="ARBA" id="ARBA00022882"/>
    </source>
</evidence>
<feature type="region of interest" description="Disordered" evidence="14">
    <location>
        <begin position="571"/>
        <end position="590"/>
    </location>
</feature>
<keyword evidence="8 15" id="KW-1133">Transmembrane helix</keyword>
<feature type="coiled-coil region" evidence="13">
    <location>
        <begin position="535"/>
        <end position="562"/>
    </location>
</feature>
<dbReference type="PANTHER" id="PTHR47735:SF9">
    <property type="entry name" value="POTASSIUM VOLTAGE-GATED CHANNEL SUBFAMILY KQT MEMBER 4-LIKE ISOFORM X1"/>
    <property type="match status" value="1"/>
</dbReference>
<dbReference type="InterPro" id="IPR005821">
    <property type="entry name" value="Ion_trans_dom"/>
</dbReference>
<keyword evidence="5 15" id="KW-0812">Transmembrane</keyword>
<comment type="caution">
    <text evidence="18">The sequence shown here is derived from an EMBL/GenBank/DDBJ whole genome shotgun (WGS) entry which is preliminary data.</text>
</comment>
<dbReference type="Pfam" id="PF03520">
    <property type="entry name" value="KCNQ_channel"/>
    <property type="match status" value="1"/>
</dbReference>
<feature type="region of interest" description="Disordered" evidence="14">
    <location>
        <begin position="598"/>
        <end position="636"/>
    </location>
</feature>
<dbReference type="SUPFAM" id="SSF81324">
    <property type="entry name" value="Voltage-gated potassium channels"/>
    <property type="match status" value="1"/>
</dbReference>
<feature type="transmembrane region" description="Helical" evidence="15">
    <location>
        <begin position="287"/>
        <end position="312"/>
    </location>
</feature>
<dbReference type="GO" id="GO:0008076">
    <property type="term" value="C:voltage-gated potassium channel complex"/>
    <property type="evidence" value="ECO:0007669"/>
    <property type="project" value="TreeGrafter"/>
</dbReference>
<evidence type="ECO:0000256" key="10">
    <source>
        <dbReference type="ARBA" id="ARBA00023136"/>
    </source>
</evidence>
<dbReference type="InterPro" id="IPR027359">
    <property type="entry name" value="Volt_channel_dom_sf"/>
</dbReference>
<dbReference type="InterPro" id="IPR003937">
    <property type="entry name" value="K_chnl_volt-dep_KCNQ"/>
</dbReference>
<evidence type="ECO:0000256" key="14">
    <source>
        <dbReference type="SAM" id="MobiDB-lite"/>
    </source>
</evidence>
<sequence>MDVSFELFRLAVSFKVKMKSARRVRVHEDAIRHSECKSGGDRLATPRMSLLGKPLSYRATRRDARYRRLQSKFYNFLERPRGVKAVLYHMIVFLMVFMCLSLSVFSTIEEYEAKAGIVLFYMETVVVVWFAIEFFLRLWSSGCRSRYQGSMGRLKFLRRPFCIIDVTTILASVVVLGMGSSGQVFAASALRGLRFFQILRMVRMDRRGGTWKLLGSVVYAHRQELITTLYIGFLGLIFASFLVYLAEKDVADTKFKNFAEALWWGVITLCTVGYGDMVPQTWQGKFIASFCALLGISFFALPAGILGSGFALKVQQQQRQKHMIRRRQPAATLIQALWRCYAADEHSMSVATWKIHQVPLPSPQTSRVMSASFKNNASFVSRLPTIRRHKSTSLHSPAPHSKPAHRYDVNASAENLGATNGRTGRPRPVNPSHSEESVAETALSKKNSDDEDEEPRCVTLTPRHKAAIRFIRKLKYFVARKRFREALKPYDVKDVIEQYSSGHADLLNRTKNLQYRLDQILGKQGSKAKDVYASKISLASRVVKIERQVDDIENKLDHLLEMYKEDRGTSRRLGNAVTGAGSGTSGEGGLTVRIRPALSDKQCSEPNSPVSRSFEHPVPASAPPMPHKRPMNRGYSDLGTRFMRKKVIVKTSSSRNSDSPRDDEVVIVVPTDREDTPPRLVTDSSDMITEVCASCSVEVETEADAGGTRSGSSGSASWCEGDAVEERGYGSGDSLAEDAALLGDAAQAAHQPRLMRNQRRDVAVDLHLLRPDV</sequence>
<organism evidence="18 19">
    <name type="scientific">Arctia plantaginis</name>
    <name type="common">Wood tiger moth</name>
    <name type="synonym">Phalaena plantaginis</name>
    <dbReference type="NCBI Taxonomy" id="874455"/>
    <lineage>
        <taxon>Eukaryota</taxon>
        <taxon>Metazoa</taxon>
        <taxon>Ecdysozoa</taxon>
        <taxon>Arthropoda</taxon>
        <taxon>Hexapoda</taxon>
        <taxon>Insecta</taxon>
        <taxon>Pterygota</taxon>
        <taxon>Neoptera</taxon>
        <taxon>Endopterygota</taxon>
        <taxon>Lepidoptera</taxon>
        <taxon>Glossata</taxon>
        <taxon>Ditrysia</taxon>
        <taxon>Noctuoidea</taxon>
        <taxon>Erebidae</taxon>
        <taxon>Arctiinae</taxon>
        <taxon>Arctia</taxon>
    </lineage>
</organism>
<keyword evidence="3" id="KW-1003">Cell membrane</keyword>
<keyword evidence="6" id="KW-0851">Voltage-gated channel</keyword>
<keyword evidence="11" id="KW-0407">Ion channel</keyword>
<evidence type="ECO:0008006" key="20">
    <source>
        <dbReference type="Google" id="ProtNLM"/>
    </source>
</evidence>
<dbReference type="Gene3D" id="1.10.287.70">
    <property type="match status" value="1"/>
</dbReference>
<evidence type="ECO:0000259" key="16">
    <source>
        <dbReference type="Pfam" id="PF00520"/>
    </source>
</evidence>
<evidence type="ECO:0000313" key="19">
    <source>
        <dbReference type="Proteomes" id="UP000494256"/>
    </source>
</evidence>
<evidence type="ECO:0000256" key="1">
    <source>
        <dbReference type="ARBA" id="ARBA00004651"/>
    </source>
</evidence>
<dbReference type="Pfam" id="PF00520">
    <property type="entry name" value="Ion_trans"/>
    <property type="match status" value="1"/>
</dbReference>
<evidence type="ECO:0000256" key="2">
    <source>
        <dbReference type="ARBA" id="ARBA00022448"/>
    </source>
</evidence>
<evidence type="ECO:0000256" key="4">
    <source>
        <dbReference type="ARBA" id="ARBA00022538"/>
    </source>
</evidence>
<evidence type="ECO:0000256" key="3">
    <source>
        <dbReference type="ARBA" id="ARBA00022475"/>
    </source>
</evidence>
<feature type="transmembrane region" description="Helical" evidence="15">
    <location>
        <begin position="117"/>
        <end position="140"/>
    </location>
</feature>
<keyword evidence="4" id="KW-0633">Potassium transport</keyword>
<feature type="compositionally biased region" description="Gly residues" evidence="14">
    <location>
        <begin position="580"/>
        <end position="589"/>
    </location>
</feature>
<dbReference type="FunFam" id="1.10.287.70:FF:000016">
    <property type="entry name" value="Putative potassium voltage-gated channel subfamily KQT member 2"/>
    <property type="match status" value="1"/>
</dbReference>
<dbReference type="PRINTS" id="PR00169">
    <property type="entry name" value="KCHANNEL"/>
</dbReference>
<keyword evidence="7" id="KW-0630">Potassium</keyword>
<comment type="catalytic activity">
    <reaction evidence="12">
        <text>K(+)(in) = K(+)(out)</text>
        <dbReference type="Rhea" id="RHEA:29463"/>
        <dbReference type="ChEBI" id="CHEBI:29103"/>
    </reaction>
</comment>
<protein>
    <recommendedName>
        <fullName evidence="20">Potassium voltage-gated channel subfamily KQT member 1</fullName>
    </recommendedName>
</protein>
<dbReference type="OrthoDB" id="20872at2759"/>
<evidence type="ECO:0000256" key="12">
    <source>
        <dbReference type="ARBA" id="ARBA00034430"/>
    </source>
</evidence>
<keyword evidence="2" id="KW-0813">Transport</keyword>
<feature type="transmembrane region" description="Helical" evidence="15">
    <location>
        <begin position="161"/>
        <end position="186"/>
    </location>
</feature>
<feature type="transmembrane region" description="Helical" evidence="15">
    <location>
        <begin position="225"/>
        <end position="246"/>
    </location>
</feature>
<feature type="domain" description="Ion transport" evidence="16">
    <location>
        <begin position="89"/>
        <end position="317"/>
    </location>
</feature>
<reference evidence="18 19" key="1">
    <citation type="submission" date="2020-04" db="EMBL/GenBank/DDBJ databases">
        <authorList>
            <person name="Wallbank WR R."/>
            <person name="Pardo Diaz C."/>
            <person name="Kozak K."/>
            <person name="Martin S."/>
            <person name="Jiggins C."/>
            <person name="Moest M."/>
            <person name="Warren A I."/>
            <person name="Byers J.R.P. K."/>
            <person name="Montejo-Kovacevich G."/>
            <person name="Yen C E."/>
        </authorList>
    </citation>
    <scope>NUCLEOTIDE SEQUENCE [LARGE SCALE GENOMIC DNA]</scope>
</reference>
<gene>
    <name evidence="18" type="ORF">APLA_LOCUS9137</name>
</gene>
<feature type="transmembrane region" description="Helical" evidence="15">
    <location>
        <begin position="258"/>
        <end position="275"/>
    </location>
</feature>
<dbReference type="AlphaFoldDB" id="A0A8S1A3R9"/>
<dbReference type="PANTHER" id="PTHR47735">
    <property type="entry name" value="POTASSIUM VOLTAGE-GATED CHANNEL SUBFAMILY KQT MEMBER 4"/>
    <property type="match status" value="1"/>
</dbReference>
<evidence type="ECO:0000259" key="17">
    <source>
        <dbReference type="Pfam" id="PF03520"/>
    </source>
</evidence>
<dbReference type="PRINTS" id="PR01459">
    <property type="entry name" value="KCNQCHANNEL"/>
</dbReference>
<evidence type="ECO:0000256" key="7">
    <source>
        <dbReference type="ARBA" id="ARBA00022958"/>
    </source>
</evidence>
<comment type="subcellular location">
    <subcellularLocation>
        <location evidence="1">Cell membrane</location>
        <topology evidence="1">Multi-pass membrane protein</topology>
    </subcellularLocation>
</comment>
<feature type="region of interest" description="Disordered" evidence="14">
    <location>
        <begin position="384"/>
        <end position="456"/>
    </location>
</feature>
<name>A0A8S1A3R9_ARCPL</name>
<feature type="transmembrane region" description="Helical" evidence="15">
    <location>
        <begin position="86"/>
        <end position="105"/>
    </location>
</feature>
<keyword evidence="10 15" id="KW-0472">Membrane</keyword>
<dbReference type="Proteomes" id="UP000494256">
    <property type="component" value="Unassembled WGS sequence"/>
</dbReference>
<dbReference type="Gene3D" id="1.20.120.350">
    <property type="entry name" value="Voltage-gated potassium channels. Chain C"/>
    <property type="match status" value="1"/>
</dbReference>
<accession>A0A8S1A3R9</accession>
<keyword evidence="13" id="KW-0175">Coiled coil</keyword>
<evidence type="ECO:0000256" key="13">
    <source>
        <dbReference type="SAM" id="Coils"/>
    </source>
</evidence>
<evidence type="ECO:0000256" key="5">
    <source>
        <dbReference type="ARBA" id="ARBA00022692"/>
    </source>
</evidence>
<proteinExistence type="predicted"/>